<dbReference type="GO" id="GO:0006282">
    <property type="term" value="P:regulation of DNA repair"/>
    <property type="evidence" value="ECO:0007669"/>
    <property type="project" value="UniProtKB-UniRule"/>
</dbReference>
<proteinExistence type="inferred from homology"/>
<dbReference type="PANTHER" id="PTHR33602">
    <property type="entry name" value="REGULATORY PROTEIN RECX FAMILY PROTEIN"/>
    <property type="match status" value="1"/>
</dbReference>
<evidence type="ECO:0000256" key="5">
    <source>
        <dbReference type="HAMAP-Rule" id="MF_01114"/>
    </source>
</evidence>
<evidence type="ECO:0000259" key="6">
    <source>
        <dbReference type="Pfam" id="PF02631"/>
    </source>
</evidence>
<dbReference type="NCBIfam" id="NF001055">
    <property type="entry name" value="PRK00117.2-5"/>
    <property type="match status" value="1"/>
</dbReference>
<dbReference type="KEGG" id="otr:OTERR_30660"/>
<dbReference type="InterPro" id="IPR053925">
    <property type="entry name" value="RecX_HTH_3rd"/>
</dbReference>
<evidence type="ECO:0000313" key="9">
    <source>
        <dbReference type="Proteomes" id="UP000323671"/>
    </source>
</evidence>
<dbReference type="Proteomes" id="UP000323671">
    <property type="component" value="Chromosome"/>
</dbReference>
<dbReference type="InterPro" id="IPR036388">
    <property type="entry name" value="WH-like_DNA-bd_sf"/>
</dbReference>
<organism evidence="8 9">
    <name type="scientific">Oryzomicrobium terrae</name>
    <dbReference type="NCBI Taxonomy" id="1735038"/>
    <lineage>
        <taxon>Bacteria</taxon>
        <taxon>Pseudomonadati</taxon>
        <taxon>Pseudomonadota</taxon>
        <taxon>Betaproteobacteria</taxon>
        <taxon>Rhodocyclales</taxon>
        <taxon>Rhodocyclaceae</taxon>
        <taxon>Oryzomicrobium</taxon>
    </lineage>
</organism>
<protein>
    <recommendedName>
        <fullName evidence="3 5">Regulatory protein RecX</fullName>
    </recommendedName>
</protein>
<gene>
    <name evidence="5 8" type="primary">recX</name>
    <name evidence="8" type="ORF">OTERR_30660</name>
</gene>
<dbReference type="InterPro" id="IPR003783">
    <property type="entry name" value="Regulatory_RecX"/>
</dbReference>
<comment type="subcellular location">
    <subcellularLocation>
        <location evidence="1 5">Cytoplasm</location>
    </subcellularLocation>
</comment>
<accession>A0A5C1ECB5</accession>
<keyword evidence="9" id="KW-1185">Reference proteome</keyword>
<keyword evidence="4 5" id="KW-0963">Cytoplasm</keyword>
<dbReference type="PANTHER" id="PTHR33602:SF1">
    <property type="entry name" value="REGULATORY PROTEIN RECX FAMILY PROTEIN"/>
    <property type="match status" value="1"/>
</dbReference>
<feature type="domain" description="RecX second three-helical" evidence="6">
    <location>
        <begin position="55"/>
        <end position="94"/>
    </location>
</feature>
<dbReference type="EMBL" id="CP022579">
    <property type="protein sequence ID" value="QEL66542.1"/>
    <property type="molecule type" value="Genomic_DNA"/>
</dbReference>
<comment type="function">
    <text evidence="5">Modulates RecA activity.</text>
</comment>
<name>A0A5C1ECB5_9RHOO</name>
<dbReference type="GO" id="GO:0005737">
    <property type="term" value="C:cytoplasm"/>
    <property type="evidence" value="ECO:0007669"/>
    <property type="project" value="UniProtKB-SubCell"/>
</dbReference>
<evidence type="ECO:0000259" key="7">
    <source>
        <dbReference type="Pfam" id="PF21981"/>
    </source>
</evidence>
<evidence type="ECO:0000256" key="2">
    <source>
        <dbReference type="ARBA" id="ARBA00009695"/>
    </source>
</evidence>
<sequence length="149" mass="16946">MRAPVERTLRERALSLLTRREHARAELARKLAPHAESSEELERLLDELAARKLLSDSRYAEMRVTVRAGRYGDQRLRQELAAVGVDEDTIATALESTDDELSRARSVWLKKFGTPAADAAARAKQMRFLAQRGFSMEIIRRVLRGLDDE</sequence>
<evidence type="ECO:0000256" key="4">
    <source>
        <dbReference type="ARBA" id="ARBA00022490"/>
    </source>
</evidence>
<comment type="similarity">
    <text evidence="2 5">Belongs to the RecX family.</text>
</comment>
<reference evidence="8 9" key="1">
    <citation type="submission" date="2017-07" db="EMBL/GenBank/DDBJ databases">
        <title>Complete genome sequence of Oryzomicrobium terrae TPP412.</title>
        <authorList>
            <person name="Chiu L.-W."/>
            <person name="Lo K.-J."/>
            <person name="Tsai Y.-M."/>
            <person name="Lin S.-S."/>
            <person name="Kuo C.-H."/>
            <person name="Liu C.-T."/>
        </authorList>
    </citation>
    <scope>NUCLEOTIDE SEQUENCE [LARGE SCALE GENOMIC DNA]</scope>
    <source>
        <strain evidence="8 9">TPP412</strain>
    </source>
</reference>
<dbReference type="Gene3D" id="1.10.10.10">
    <property type="entry name" value="Winged helix-like DNA-binding domain superfamily/Winged helix DNA-binding domain"/>
    <property type="match status" value="3"/>
</dbReference>
<evidence type="ECO:0000256" key="1">
    <source>
        <dbReference type="ARBA" id="ARBA00004496"/>
    </source>
</evidence>
<dbReference type="AlphaFoldDB" id="A0A5C1ECB5"/>
<evidence type="ECO:0000313" key="8">
    <source>
        <dbReference type="EMBL" id="QEL66542.1"/>
    </source>
</evidence>
<dbReference type="Pfam" id="PF21981">
    <property type="entry name" value="RecX_HTH3"/>
    <property type="match status" value="1"/>
</dbReference>
<evidence type="ECO:0000256" key="3">
    <source>
        <dbReference type="ARBA" id="ARBA00018111"/>
    </source>
</evidence>
<dbReference type="HAMAP" id="MF_01114">
    <property type="entry name" value="RecX"/>
    <property type="match status" value="1"/>
</dbReference>
<feature type="domain" description="RecX third three-helical" evidence="7">
    <location>
        <begin position="98"/>
        <end position="143"/>
    </location>
</feature>
<dbReference type="Pfam" id="PF02631">
    <property type="entry name" value="RecX_HTH2"/>
    <property type="match status" value="1"/>
</dbReference>
<dbReference type="InterPro" id="IPR053924">
    <property type="entry name" value="RecX_HTH_2nd"/>
</dbReference>